<dbReference type="OrthoDB" id="156350at2759"/>
<dbReference type="VEuPathDB" id="FungiDB:AeMF1_013968"/>
<reference evidence="2 3" key="1">
    <citation type="submission" date="2019-07" db="EMBL/GenBank/DDBJ databases">
        <title>Genomics analysis of Aphanomyces spp. identifies a new class of oomycete effector associated with host adaptation.</title>
        <authorList>
            <person name="Gaulin E."/>
        </authorList>
    </citation>
    <scope>NUCLEOTIDE SEQUENCE [LARGE SCALE GENOMIC DNA]</scope>
    <source>
        <strain evidence="2 3">ATCC 201684</strain>
    </source>
</reference>
<organism evidence="2 3">
    <name type="scientific">Aphanomyces euteiches</name>
    <dbReference type="NCBI Taxonomy" id="100861"/>
    <lineage>
        <taxon>Eukaryota</taxon>
        <taxon>Sar</taxon>
        <taxon>Stramenopiles</taxon>
        <taxon>Oomycota</taxon>
        <taxon>Saprolegniomycetes</taxon>
        <taxon>Saprolegniales</taxon>
        <taxon>Verrucalvaceae</taxon>
        <taxon>Aphanomyces</taxon>
    </lineage>
</organism>
<feature type="region of interest" description="Disordered" evidence="1">
    <location>
        <begin position="46"/>
        <end position="65"/>
    </location>
</feature>
<dbReference type="Proteomes" id="UP000481153">
    <property type="component" value="Unassembled WGS sequence"/>
</dbReference>
<proteinExistence type="predicted"/>
<keyword evidence="3" id="KW-1185">Reference proteome</keyword>
<evidence type="ECO:0000313" key="2">
    <source>
        <dbReference type="EMBL" id="KAF0732734.1"/>
    </source>
</evidence>
<dbReference type="AlphaFoldDB" id="A0A6G0WYV2"/>
<gene>
    <name evidence="2" type="ORF">Ae201684_010265</name>
</gene>
<protein>
    <submittedName>
        <fullName evidence="2">Uncharacterized protein</fullName>
    </submittedName>
</protein>
<dbReference type="EMBL" id="VJMJ01000129">
    <property type="protein sequence ID" value="KAF0732734.1"/>
    <property type="molecule type" value="Genomic_DNA"/>
</dbReference>
<accession>A0A6G0WYV2</accession>
<evidence type="ECO:0000256" key="1">
    <source>
        <dbReference type="SAM" id="MobiDB-lite"/>
    </source>
</evidence>
<comment type="caution">
    <text evidence="2">The sequence shown here is derived from an EMBL/GenBank/DDBJ whole genome shotgun (WGS) entry which is preliminary data.</text>
</comment>
<name>A0A6G0WYV2_9STRA</name>
<evidence type="ECO:0000313" key="3">
    <source>
        <dbReference type="Proteomes" id="UP000481153"/>
    </source>
</evidence>
<sequence length="103" mass="11735">METPFAYWINSGMKSRERSAREELDLLQVAAFNAQHRVVEEAIGRRAASHHQHPKYTCPEGAPNVPRQYVYPSHSTERDYATYPANSYTSAIAITELLGKREI</sequence>